<dbReference type="STRING" id="341454.A0A4S2MY78"/>
<dbReference type="Gene3D" id="2.40.40.10">
    <property type="entry name" value="RlpA-like domain"/>
    <property type="match status" value="1"/>
</dbReference>
<dbReference type="CDD" id="cd22191">
    <property type="entry name" value="DPBB_RlpA_EXP_N-like"/>
    <property type="match status" value="1"/>
</dbReference>
<gene>
    <name evidence="2" type="ORF">EX30DRAFT_318850</name>
</gene>
<dbReference type="AlphaFoldDB" id="A0A4S2MY78"/>
<dbReference type="Proteomes" id="UP000298138">
    <property type="component" value="Unassembled WGS sequence"/>
</dbReference>
<reference evidence="2 3" key="1">
    <citation type="submission" date="2019-04" db="EMBL/GenBank/DDBJ databases">
        <title>Comparative genomics and transcriptomics to analyze fruiting body development in filamentous ascomycetes.</title>
        <authorList>
            <consortium name="DOE Joint Genome Institute"/>
            <person name="Lutkenhaus R."/>
            <person name="Traeger S."/>
            <person name="Breuer J."/>
            <person name="Kuo A."/>
            <person name="Lipzen A."/>
            <person name="Pangilinan J."/>
            <person name="Dilworth D."/>
            <person name="Sandor L."/>
            <person name="Poggeler S."/>
            <person name="Barry K."/>
            <person name="Grigoriev I.V."/>
            <person name="Nowrousian M."/>
        </authorList>
    </citation>
    <scope>NUCLEOTIDE SEQUENCE [LARGE SCALE GENOMIC DNA]</scope>
    <source>
        <strain evidence="2 3">CBS 389.68</strain>
    </source>
</reference>
<dbReference type="InterPro" id="IPR036908">
    <property type="entry name" value="RlpA-like_sf"/>
</dbReference>
<feature type="non-terminal residue" evidence="2">
    <location>
        <position position="262"/>
    </location>
</feature>
<evidence type="ECO:0000313" key="3">
    <source>
        <dbReference type="Proteomes" id="UP000298138"/>
    </source>
</evidence>
<dbReference type="InParanoid" id="A0A4S2MY78"/>
<proteinExistence type="predicted"/>
<evidence type="ECO:0000256" key="1">
    <source>
        <dbReference type="SAM" id="MobiDB-lite"/>
    </source>
</evidence>
<accession>A0A4S2MY78</accession>
<organism evidence="2 3">
    <name type="scientific">Ascodesmis nigricans</name>
    <dbReference type="NCBI Taxonomy" id="341454"/>
    <lineage>
        <taxon>Eukaryota</taxon>
        <taxon>Fungi</taxon>
        <taxon>Dikarya</taxon>
        <taxon>Ascomycota</taxon>
        <taxon>Pezizomycotina</taxon>
        <taxon>Pezizomycetes</taxon>
        <taxon>Pezizales</taxon>
        <taxon>Ascodesmidaceae</taxon>
        <taxon>Ascodesmis</taxon>
    </lineage>
</organism>
<name>A0A4S2MY78_9PEZI</name>
<feature type="compositionally biased region" description="Polar residues" evidence="1">
    <location>
        <begin position="138"/>
        <end position="157"/>
    </location>
</feature>
<dbReference type="EMBL" id="ML220118">
    <property type="protein sequence ID" value="TGZ81708.1"/>
    <property type="molecule type" value="Genomic_DNA"/>
</dbReference>
<evidence type="ECO:0000313" key="2">
    <source>
        <dbReference type="EMBL" id="TGZ81708.1"/>
    </source>
</evidence>
<feature type="region of interest" description="Disordered" evidence="1">
    <location>
        <begin position="132"/>
        <end position="215"/>
    </location>
</feature>
<keyword evidence="3" id="KW-1185">Reference proteome</keyword>
<sequence>QAAQKSGENQGLLGQFQVTQTTQTRARTFVSGGQTFSTTEIATFQTTFQRGAKSTQVVQTGADGSKKTFPATVVISTNSFGQKVSVTKVGNALIRTSDDVVEETTVFGVPVTFTSDGSVIATTSFEGITVITGEDGRPQTSFLSSTIPSVTVETRTSGDAGPTPTLATPTNTPTTSSTPSRTSATTAKPTTSSGSGSTPGGGDGEEFEGEATFYAPGLGSCGTEATDADFVAALSKELFDATGVANSNNNPYCGRKAFVQAG</sequence>
<feature type="non-terminal residue" evidence="2">
    <location>
        <position position="1"/>
    </location>
</feature>
<feature type="compositionally biased region" description="Low complexity" evidence="1">
    <location>
        <begin position="158"/>
        <end position="196"/>
    </location>
</feature>
<protein>
    <submittedName>
        <fullName evidence="2">Uncharacterized protein</fullName>
    </submittedName>
</protein>
<dbReference type="OrthoDB" id="623670at2759"/>